<sequence length="327" mass="37233">MGNLAKFLQSEFVRLCPVGWRCQTEQRLLAPAFDHQMGYASRVDLLLYREDGTRQLWIEFEVSRADPVANHAKFSVAHLFQPQLESDTFVSMISPRVDYGRANLAGNMITLMRKIGMQAFQMPLVPYLSATAINALNKLSQAELMTHSEIEAQRELERIFAIVEPAFTVETQRIYFASNLLEVMLNVRTWNAEINQAAHSARWGKRIISYFVFDPITHLFAPSKFCAYVALKAATTTEHSPSRVLGSGMNIDLYTSLDAHEKLFDGARAHNHLTRNLAMQLIPNAEAEHLANHFDHWLSSHKAQITLHSRGPIFLVPPEWFGKKKRL</sequence>
<evidence type="ECO:0000313" key="1">
    <source>
        <dbReference type="EMBL" id="RRR69704.1"/>
    </source>
</evidence>
<dbReference type="AlphaFoldDB" id="A0A426TW53"/>
<protein>
    <submittedName>
        <fullName evidence="1">Uncharacterized protein</fullName>
    </submittedName>
</protein>
<organism evidence="1 2">
    <name type="scientific">Candidatus Viridilinea halotolerans</name>
    <dbReference type="NCBI Taxonomy" id="2491704"/>
    <lineage>
        <taxon>Bacteria</taxon>
        <taxon>Bacillati</taxon>
        <taxon>Chloroflexota</taxon>
        <taxon>Chloroflexia</taxon>
        <taxon>Chloroflexales</taxon>
        <taxon>Chloroflexineae</taxon>
        <taxon>Oscillochloridaceae</taxon>
        <taxon>Candidatus Viridilinea</taxon>
    </lineage>
</organism>
<dbReference type="EMBL" id="RSAS01000596">
    <property type="protein sequence ID" value="RRR69704.1"/>
    <property type="molecule type" value="Genomic_DNA"/>
</dbReference>
<name>A0A426TW53_9CHLR</name>
<evidence type="ECO:0000313" key="2">
    <source>
        <dbReference type="Proteomes" id="UP000280307"/>
    </source>
</evidence>
<gene>
    <name evidence="1" type="ORF">EI684_14935</name>
</gene>
<comment type="caution">
    <text evidence="1">The sequence shown here is derived from an EMBL/GenBank/DDBJ whole genome shotgun (WGS) entry which is preliminary data.</text>
</comment>
<proteinExistence type="predicted"/>
<dbReference type="Proteomes" id="UP000280307">
    <property type="component" value="Unassembled WGS sequence"/>
</dbReference>
<reference evidence="1 2" key="1">
    <citation type="submission" date="2018-12" db="EMBL/GenBank/DDBJ databases">
        <title>Genome Sequence of Candidatus Viridilinea halotolerans isolated from saline sulfide-rich spring.</title>
        <authorList>
            <person name="Grouzdev D.S."/>
            <person name="Burganskaya E.I."/>
            <person name="Krutkina M.S."/>
            <person name="Sukhacheva M.V."/>
            <person name="Gorlenko V.M."/>
        </authorList>
    </citation>
    <scope>NUCLEOTIDE SEQUENCE [LARGE SCALE GENOMIC DNA]</scope>
    <source>
        <strain evidence="1">Chok-6</strain>
    </source>
</reference>
<accession>A0A426TW53</accession>